<feature type="transmembrane region" description="Helical" evidence="5">
    <location>
        <begin position="43"/>
        <end position="65"/>
    </location>
</feature>
<dbReference type="Pfam" id="PF13564">
    <property type="entry name" value="DoxX_2"/>
    <property type="match status" value="1"/>
</dbReference>
<dbReference type="RefSeq" id="WP_192862256.1">
    <property type="nucleotide sequence ID" value="NZ_JADAQT010000067.1"/>
</dbReference>
<comment type="caution">
    <text evidence="6">The sequence shown here is derived from an EMBL/GenBank/DDBJ whole genome shotgun (WGS) entry which is preliminary data.</text>
</comment>
<dbReference type="Proteomes" id="UP000625527">
    <property type="component" value="Unassembled WGS sequence"/>
</dbReference>
<protein>
    <submittedName>
        <fullName evidence="6">DoxX family protein</fullName>
    </submittedName>
</protein>
<accession>A0ABR9MWB9</accession>
<dbReference type="InterPro" id="IPR032808">
    <property type="entry name" value="DoxX"/>
</dbReference>
<organism evidence="6 7">
    <name type="scientific">Myceligenerans pegani</name>
    <dbReference type="NCBI Taxonomy" id="2776917"/>
    <lineage>
        <taxon>Bacteria</taxon>
        <taxon>Bacillati</taxon>
        <taxon>Actinomycetota</taxon>
        <taxon>Actinomycetes</taxon>
        <taxon>Micrococcales</taxon>
        <taxon>Promicromonosporaceae</taxon>
        <taxon>Myceligenerans</taxon>
    </lineage>
</organism>
<sequence length="117" mass="12038">MFIASVVVSALLALATAFSGYGKLTRNPQVVEPLTTKLGVPERLVPVLGTLLVAGAVGTVVGIWWAPIGIAATGCFVLYFLGAIITHLRAKDWPGVGPTGGLMLLSAAALVLRVLSL</sequence>
<dbReference type="EMBL" id="JADAQT010000067">
    <property type="protein sequence ID" value="MBE1875689.1"/>
    <property type="molecule type" value="Genomic_DNA"/>
</dbReference>
<keyword evidence="7" id="KW-1185">Reference proteome</keyword>
<keyword evidence="4 5" id="KW-0472">Membrane</keyword>
<evidence type="ECO:0000256" key="1">
    <source>
        <dbReference type="ARBA" id="ARBA00004141"/>
    </source>
</evidence>
<feature type="transmembrane region" description="Helical" evidence="5">
    <location>
        <begin position="96"/>
        <end position="115"/>
    </location>
</feature>
<reference evidence="6 7" key="1">
    <citation type="submission" date="2020-10" db="EMBL/GenBank/DDBJ databases">
        <title>Myceligenerans pegani sp. nov., an endophytic actinomycete isolated from Peganum harmala L. in Xinjiang, China.</title>
        <authorList>
            <person name="Xin L."/>
        </authorList>
    </citation>
    <scope>NUCLEOTIDE SEQUENCE [LARGE SCALE GENOMIC DNA]</scope>
    <source>
        <strain evidence="6 7">TRM65318</strain>
    </source>
</reference>
<evidence type="ECO:0000256" key="3">
    <source>
        <dbReference type="ARBA" id="ARBA00022989"/>
    </source>
</evidence>
<evidence type="ECO:0000256" key="4">
    <source>
        <dbReference type="ARBA" id="ARBA00023136"/>
    </source>
</evidence>
<keyword evidence="2 5" id="KW-0812">Transmembrane</keyword>
<evidence type="ECO:0000313" key="6">
    <source>
        <dbReference type="EMBL" id="MBE1875689.1"/>
    </source>
</evidence>
<evidence type="ECO:0000256" key="5">
    <source>
        <dbReference type="SAM" id="Phobius"/>
    </source>
</evidence>
<proteinExistence type="predicted"/>
<feature type="transmembrane region" description="Helical" evidence="5">
    <location>
        <begin position="70"/>
        <end position="90"/>
    </location>
</feature>
<gene>
    <name evidence="6" type="ORF">IHE71_08195</name>
</gene>
<evidence type="ECO:0000313" key="7">
    <source>
        <dbReference type="Proteomes" id="UP000625527"/>
    </source>
</evidence>
<name>A0ABR9MWB9_9MICO</name>
<comment type="subcellular location">
    <subcellularLocation>
        <location evidence="1">Membrane</location>
        <topology evidence="1">Multi-pass membrane protein</topology>
    </subcellularLocation>
</comment>
<evidence type="ECO:0000256" key="2">
    <source>
        <dbReference type="ARBA" id="ARBA00022692"/>
    </source>
</evidence>
<keyword evidence="3 5" id="KW-1133">Transmembrane helix</keyword>